<dbReference type="NCBIfam" id="TIGR03197">
    <property type="entry name" value="MnmC_Cterm"/>
    <property type="match status" value="1"/>
</dbReference>
<evidence type="ECO:0000313" key="13">
    <source>
        <dbReference type="EMBL" id="MDR5895517.1"/>
    </source>
</evidence>
<evidence type="ECO:0000256" key="2">
    <source>
        <dbReference type="ARBA" id="ARBA00022603"/>
    </source>
</evidence>
<feature type="region of interest" description="FAD-dependent cmnm(5)s(2)U34 oxidoreductase" evidence="10">
    <location>
        <begin position="268"/>
        <end position="659"/>
    </location>
</feature>
<dbReference type="Gene3D" id="3.40.50.150">
    <property type="entry name" value="Vaccinia Virus protein VP39"/>
    <property type="match status" value="1"/>
</dbReference>
<dbReference type="PANTHER" id="PTHR13847:SF283">
    <property type="entry name" value="TRNA 5-METHYLAMINOMETHYL-2-THIOURIDINE BIOSYNTHESIS BIFUNCTIONAL PROTEIN MNMC"/>
    <property type="match status" value="1"/>
</dbReference>
<keyword evidence="8 10" id="KW-0560">Oxidoreductase</keyword>
<feature type="domain" description="FAD dependent oxidoreductase" evidence="11">
    <location>
        <begin position="265"/>
        <end position="625"/>
    </location>
</feature>
<dbReference type="SUPFAM" id="SSF54373">
    <property type="entry name" value="FAD-linked reductases, C-terminal domain"/>
    <property type="match status" value="1"/>
</dbReference>
<dbReference type="SUPFAM" id="SSF53335">
    <property type="entry name" value="S-adenosyl-L-methionine-dependent methyltransferases"/>
    <property type="match status" value="1"/>
</dbReference>
<comment type="similarity">
    <text evidence="10">In the C-terminal section; belongs to the DAO family.</text>
</comment>
<keyword evidence="2 10" id="KW-0489">Methyltransferase</keyword>
<dbReference type="Gene3D" id="3.50.50.60">
    <property type="entry name" value="FAD/NAD(P)-binding domain"/>
    <property type="match status" value="1"/>
</dbReference>
<organism evidence="13 14">
    <name type="scientific">Larsenimonas suaedae</name>
    <dbReference type="NCBI Taxonomy" id="1851019"/>
    <lineage>
        <taxon>Bacteria</taxon>
        <taxon>Pseudomonadati</taxon>
        <taxon>Pseudomonadota</taxon>
        <taxon>Gammaproteobacteria</taxon>
        <taxon>Oceanospirillales</taxon>
        <taxon>Halomonadaceae</taxon>
        <taxon>Larsenimonas</taxon>
    </lineage>
</organism>
<comment type="similarity">
    <text evidence="10">In the N-terminal section; belongs to the methyltransferase superfamily. tRNA (mnm(5)s(2)U34)-methyltransferase family.</text>
</comment>
<keyword evidence="6 10" id="KW-0819">tRNA processing</keyword>
<dbReference type="SUPFAM" id="SSF51905">
    <property type="entry name" value="FAD/NAD(P)-binding domain"/>
    <property type="match status" value="1"/>
</dbReference>
<evidence type="ECO:0000256" key="1">
    <source>
        <dbReference type="ARBA" id="ARBA00022490"/>
    </source>
</evidence>
<gene>
    <name evidence="10 13" type="primary">mnmC</name>
    <name evidence="13" type="ORF">QC825_05460</name>
</gene>
<name>A0ABU1GVD0_9GAMM</name>
<comment type="function">
    <text evidence="10">Catalyzes the last two steps in the biosynthesis of 5-methylaminomethyl-2-thiouridine (mnm(5)s(2)U) at the wobble position (U34) in tRNA. Catalyzes the FAD-dependent demodification of cmnm(5)s(2)U34 to nm(5)s(2)U34, followed by the transfer of a methyl group from S-adenosyl-L-methionine to nm(5)s(2)U34, to form mnm(5)s(2)U34.</text>
</comment>
<evidence type="ECO:0000256" key="8">
    <source>
        <dbReference type="ARBA" id="ARBA00023002"/>
    </source>
</evidence>
<keyword evidence="14" id="KW-1185">Reference proteome</keyword>
<evidence type="ECO:0000256" key="6">
    <source>
        <dbReference type="ARBA" id="ARBA00022694"/>
    </source>
</evidence>
<dbReference type="InterPro" id="IPR006076">
    <property type="entry name" value="FAD-dep_OxRdtase"/>
</dbReference>
<keyword evidence="9 10" id="KW-0511">Multifunctional enzyme</keyword>
<dbReference type="Gene3D" id="3.30.9.10">
    <property type="entry name" value="D-Amino Acid Oxidase, subunit A, domain 2"/>
    <property type="match status" value="1"/>
</dbReference>
<evidence type="ECO:0000259" key="12">
    <source>
        <dbReference type="Pfam" id="PF05430"/>
    </source>
</evidence>
<dbReference type="InterPro" id="IPR008471">
    <property type="entry name" value="MnmC-like_methylTransf"/>
</dbReference>
<keyword evidence="4 10" id="KW-0808">Transferase</keyword>
<evidence type="ECO:0000259" key="11">
    <source>
        <dbReference type="Pfam" id="PF01266"/>
    </source>
</evidence>
<keyword evidence="7 10" id="KW-0274">FAD</keyword>
<protein>
    <recommendedName>
        <fullName evidence="10">tRNA 5-methylaminomethyl-2-thiouridine biosynthesis bifunctional protein MnmC</fullName>
        <shortName evidence="10">tRNA mnm(5)s(2)U biosynthesis bifunctional protein</shortName>
    </recommendedName>
    <domain>
        <recommendedName>
            <fullName evidence="10">tRNA (mnm(5)s(2)U34)-methyltransferase</fullName>
            <ecNumber evidence="10">2.1.1.61</ecNumber>
        </recommendedName>
    </domain>
    <domain>
        <recommendedName>
            <fullName evidence="10">FAD-dependent cmnm(5)s(2)U34 oxidoreductase</fullName>
            <ecNumber evidence="10">1.5.-.-</ecNumber>
        </recommendedName>
    </domain>
</protein>
<dbReference type="NCBIfam" id="NF002481">
    <property type="entry name" value="PRK01747.1-2"/>
    <property type="match status" value="1"/>
</dbReference>
<dbReference type="InterPro" id="IPR017610">
    <property type="entry name" value="tRNA_S-uridine_synth_MnmC_C"/>
</dbReference>
<proteinExistence type="inferred from homology"/>
<dbReference type="Pfam" id="PF05430">
    <property type="entry name" value="Methyltransf_30"/>
    <property type="match status" value="1"/>
</dbReference>
<dbReference type="InterPro" id="IPR047785">
    <property type="entry name" value="tRNA_MNMC2"/>
</dbReference>
<dbReference type="EMBL" id="JARWAO010000002">
    <property type="protein sequence ID" value="MDR5895517.1"/>
    <property type="molecule type" value="Genomic_DNA"/>
</dbReference>
<dbReference type="HAMAP" id="MF_01102">
    <property type="entry name" value="MnmC"/>
    <property type="match status" value="1"/>
</dbReference>
<dbReference type="Proteomes" id="UP001269375">
    <property type="component" value="Unassembled WGS sequence"/>
</dbReference>
<keyword evidence="3 10" id="KW-0285">Flavoprotein</keyword>
<dbReference type="InterPro" id="IPR029063">
    <property type="entry name" value="SAM-dependent_MTases_sf"/>
</dbReference>
<evidence type="ECO:0000256" key="10">
    <source>
        <dbReference type="HAMAP-Rule" id="MF_01102"/>
    </source>
</evidence>
<comment type="cofactor">
    <cofactor evidence="10">
        <name>FAD</name>
        <dbReference type="ChEBI" id="CHEBI:57692"/>
    </cofactor>
</comment>
<feature type="domain" description="MnmC-like methyltransferase" evidence="12">
    <location>
        <begin position="118"/>
        <end position="238"/>
    </location>
</feature>
<dbReference type="EC" id="1.5.-.-" evidence="10"/>
<reference evidence="13 14" key="1">
    <citation type="submission" date="2023-04" db="EMBL/GenBank/DDBJ databases">
        <title>A long-awaited taxogenomic arrangement of the family Halomonadaceae.</title>
        <authorList>
            <person name="De La Haba R."/>
            <person name="Chuvochina M."/>
            <person name="Wittouck S."/>
            <person name="Arahal D.R."/>
            <person name="Sanchez-Porro C."/>
            <person name="Hugenholtz P."/>
            <person name="Ventosa A."/>
        </authorList>
    </citation>
    <scope>NUCLEOTIDE SEQUENCE [LARGE SCALE GENOMIC DNA]</scope>
    <source>
        <strain evidence="13 14">DSM 22428</strain>
    </source>
</reference>
<keyword evidence="5 10" id="KW-0949">S-adenosyl-L-methionine</keyword>
<dbReference type="InterPro" id="IPR023032">
    <property type="entry name" value="tRNA_MAMT_biosynth_bifunc_MnmC"/>
</dbReference>
<feature type="region of interest" description="tRNA (mnm(5)s(2)U34)-methyltransferase" evidence="10">
    <location>
        <begin position="1"/>
        <end position="240"/>
    </location>
</feature>
<dbReference type="EC" id="2.1.1.61" evidence="10"/>
<evidence type="ECO:0000256" key="7">
    <source>
        <dbReference type="ARBA" id="ARBA00022827"/>
    </source>
</evidence>
<dbReference type="PANTHER" id="PTHR13847">
    <property type="entry name" value="SARCOSINE DEHYDROGENASE-RELATED"/>
    <property type="match status" value="1"/>
</dbReference>
<dbReference type="RefSeq" id="WP_251591559.1">
    <property type="nucleotide sequence ID" value="NZ_JAMLJI010000001.1"/>
</dbReference>
<evidence type="ECO:0000256" key="5">
    <source>
        <dbReference type="ARBA" id="ARBA00022691"/>
    </source>
</evidence>
<evidence type="ECO:0000256" key="9">
    <source>
        <dbReference type="ARBA" id="ARBA00023268"/>
    </source>
</evidence>
<comment type="catalytic activity">
    <reaction evidence="10">
        <text>5-aminomethyl-2-thiouridine(34) in tRNA + S-adenosyl-L-methionine = 5-methylaminomethyl-2-thiouridine(34) in tRNA + S-adenosyl-L-homocysteine + H(+)</text>
        <dbReference type="Rhea" id="RHEA:19569"/>
        <dbReference type="Rhea" id="RHEA-COMP:10195"/>
        <dbReference type="Rhea" id="RHEA-COMP:10197"/>
        <dbReference type="ChEBI" id="CHEBI:15378"/>
        <dbReference type="ChEBI" id="CHEBI:57856"/>
        <dbReference type="ChEBI" id="CHEBI:59789"/>
        <dbReference type="ChEBI" id="CHEBI:74454"/>
        <dbReference type="ChEBI" id="CHEBI:74455"/>
        <dbReference type="EC" id="2.1.1.61"/>
    </reaction>
</comment>
<sequence length="659" mass="71081">MTAKPTSDLSLTPARLDWRETGPTATDYDDVYYSREDGRLETEHVFIRHNDLPERFRHWSTDRPFVIGETGFGSGLNMLCACACFEEHAPATARLHLVSTEKHPFCADDLARAHALWPEFAAYSDALRSQWPEPVAGIHRLWLGERITLDLHFGDACDMLSELDGGVDAWFLDGFAPSKNPDMWQPALFEAMARVSHPGATLATFTCAGIVKRGLKAAGFELDKVAGFGRKREMLVGRLDTPPTDSRRSATPWFHRPAITPHASAVVIGAGLAGATTAHALARRGVKVHVVDEAVAGGGSGNDQGALYIKLAATPNDQSLVYLSGLEHTRRLLDILDPARTLWDDCGVLTLALTDKDAARQAKVLAAYGLPTSILHPLDRETASAHAGQPTATGGLFFPRAGWAAPNALCARLLKHTNITYHQTRVSALTRDTEGWCVALSRGEPLRAGHVVVATAYQSRQFAELASLSFQPVRGQVSQMRVPEDTPVLETVVCGNGYAPPPINGVQSFGASFYPNDTGTELRDGDHATNVQVLSQALPELGARAESARLDGRAALRSATPDKSPYVGSVPVFAQWARDYAGLGKDAKRFQSVQPGAYHPGLWISAGHGSRGLSSTVLSAELLASMITGEPCPLPRKLVDHLNPGRRLISDLIRGTASV</sequence>
<dbReference type="InterPro" id="IPR036188">
    <property type="entry name" value="FAD/NAD-bd_sf"/>
</dbReference>
<keyword evidence="1 10" id="KW-0963">Cytoplasm</keyword>
<comment type="caution">
    <text evidence="13">The sequence shown here is derived from an EMBL/GenBank/DDBJ whole genome shotgun (WGS) entry which is preliminary data.</text>
</comment>
<evidence type="ECO:0000256" key="3">
    <source>
        <dbReference type="ARBA" id="ARBA00022630"/>
    </source>
</evidence>
<evidence type="ECO:0000256" key="4">
    <source>
        <dbReference type="ARBA" id="ARBA00022679"/>
    </source>
</evidence>
<evidence type="ECO:0000313" key="14">
    <source>
        <dbReference type="Proteomes" id="UP001269375"/>
    </source>
</evidence>
<dbReference type="NCBIfam" id="NF033855">
    <property type="entry name" value="tRNA_MNMC2"/>
    <property type="match status" value="1"/>
</dbReference>
<accession>A0ABU1GVD0</accession>
<comment type="subcellular location">
    <subcellularLocation>
        <location evidence="10">Cytoplasm</location>
    </subcellularLocation>
</comment>
<dbReference type="Pfam" id="PF01266">
    <property type="entry name" value="DAO"/>
    <property type="match status" value="1"/>
</dbReference>